<keyword evidence="3" id="KW-0804">Transcription</keyword>
<reference evidence="6 7" key="1">
    <citation type="submission" date="2017-09" db="EMBL/GenBank/DDBJ databases">
        <title>Complete genome sequence of Janthinobacterium svalbardensis PAMC 27463.</title>
        <authorList>
            <person name="Cho Y.-J."/>
            <person name="Cho A."/>
            <person name="Kim O.-S."/>
            <person name="Lee J.-I."/>
        </authorList>
    </citation>
    <scope>NUCLEOTIDE SEQUENCE [LARGE SCALE GENOMIC DNA]</scope>
    <source>
        <strain evidence="6 7">PAMC 27463</strain>
    </source>
</reference>
<dbReference type="PROSITE" id="PS50977">
    <property type="entry name" value="HTH_TETR_2"/>
    <property type="match status" value="1"/>
</dbReference>
<name>A0A290WWX8_9BURK</name>
<sequence length="194" mass="20453">MSLHTLKTQRILDAALAVFCRYGYRKTSMLDIAQAADMSRAALYLHFKNKEDVFRAGSERAHASVMAQVAAALAEPGPVFTRIETALLAFQQGLMAEISASAHGQELFDANMTLAADITLSARASLVASLAGALEQAEAAGDIALRRVDATAAQVAALLVASMDGIKHTQGGGEALRQGIALQMRVLGAALLRM</sequence>
<dbReference type="PANTHER" id="PTHR30055">
    <property type="entry name" value="HTH-TYPE TRANSCRIPTIONAL REGULATOR RUTR"/>
    <property type="match status" value="1"/>
</dbReference>
<dbReference type="RefSeq" id="WP_096235380.1">
    <property type="nucleotide sequence ID" value="NZ_CP023422.1"/>
</dbReference>
<dbReference type="GO" id="GO:0000976">
    <property type="term" value="F:transcription cis-regulatory region binding"/>
    <property type="evidence" value="ECO:0007669"/>
    <property type="project" value="TreeGrafter"/>
</dbReference>
<keyword evidence="1" id="KW-0805">Transcription regulation</keyword>
<dbReference type="InterPro" id="IPR001647">
    <property type="entry name" value="HTH_TetR"/>
</dbReference>
<protein>
    <submittedName>
        <fullName evidence="6">TetR family transcriptional regulator</fullName>
    </submittedName>
</protein>
<dbReference type="PANTHER" id="PTHR30055:SF234">
    <property type="entry name" value="HTH-TYPE TRANSCRIPTIONAL REGULATOR BETI"/>
    <property type="match status" value="1"/>
</dbReference>
<dbReference type="Gene3D" id="1.10.357.10">
    <property type="entry name" value="Tetracycline Repressor, domain 2"/>
    <property type="match status" value="1"/>
</dbReference>
<dbReference type="Pfam" id="PF00440">
    <property type="entry name" value="TetR_N"/>
    <property type="match status" value="1"/>
</dbReference>
<feature type="DNA-binding region" description="H-T-H motif" evidence="4">
    <location>
        <begin position="28"/>
        <end position="47"/>
    </location>
</feature>
<evidence type="ECO:0000256" key="3">
    <source>
        <dbReference type="ARBA" id="ARBA00023163"/>
    </source>
</evidence>
<evidence type="ECO:0000313" key="7">
    <source>
        <dbReference type="Proteomes" id="UP000218437"/>
    </source>
</evidence>
<dbReference type="EMBL" id="CP023422">
    <property type="protein sequence ID" value="ATD61363.1"/>
    <property type="molecule type" value="Genomic_DNA"/>
</dbReference>
<organism evidence="6 7">
    <name type="scientific">Janthinobacterium svalbardensis</name>
    <dbReference type="NCBI Taxonomy" id="368607"/>
    <lineage>
        <taxon>Bacteria</taxon>
        <taxon>Pseudomonadati</taxon>
        <taxon>Pseudomonadota</taxon>
        <taxon>Betaproteobacteria</taxon>
        <taxon>Burkholderiales</taxon>
        <taxon>Oxalobacteraceae</taxon>
        <taxon>Janthinobacterium</taxon>
    </lineage>
</organism>
<evidence type="ECO:0000256" key="1">
    <source>
        <dbReference type="ARBA" id="ARBA00023015"/>
    </source>
</evidence>
<evidence type="ECO:0000313" key="6">
    <source>
        <dbReference type="EMBL" id="ATD61363.1"/>
    </source>
</evidence>
<evidence type="ECO:0000256" key="4">
    <source>
        <dbReference type="PROSITE-ProRule" id="PRU00335"/>
    </source>
</evidence>
<dbReference type="GO" id="GO:0003700">
    <property type="term" value="F:DNA-binding transcription factor activity"/>
    <property type="evidence" value="ECO:0007669"/>
    <property type="project" value="TreeGrafter"/>
</dbReference>
<evidence type="ECO:0000259" key="5">
    <source>
        <dbReference type="PROSITE" id="PS50977"/>
    </source>
</evidence>
<proteinExistence type="predicted"/>
<dbReference type="KEGG" id="jsv:CNX70_15270"/>
<evidence type="ECO:0000256" key="2">
    <source>
        <dbReference type="ARBA" id="ARBA00023125"/>
    </source>
</evidence>
<dbReference type="Proteomes" id="UP000218437">
    <property type="component" value="Chromosome"/>
</dbReference>
<feature type="domain" description="HTH tetR-type" evidence="5">
    <location>
        <begin position="5"/>
        <end position="65"/>
    </location>
</feature>
<dbReference type="SUPFAM" id="SSF46689">
    <property type="entry name" value="Homeodomain-like"/>
    <property type="match status" value="1"/>
</dbReference>
<dbReference type="InterPro" id="IPR009057">
    <property type="entry name" value="Homeodomain-like_sf"/>
</dbReference>
<dbReference type="InterPro" id="IPR050109">
    <property type="entry name" value="HTH-type_TetR-like_transc_reg"/>
</dbReference>
<gene>
    <name evidence="6" type="ORF">CNX70_15270</name>
</gene>
<keyword evidence="2 4" id="KW-0238">DNA-binding</keyword>
<accession>A0A290WWX8</accession>
<keyword evidence="7" id="KW-1185">Reference proteome</keyword>
<dbReference type="AlphaFoldDB" id="A0A290WWX8"/>
<dbReference type="PRINTS" id="PR00455">
    <property type="entry name" value="HTHTETR"/>
</dbReference>